<feature type="domain" description="N-sulphoglucosamine sulphohydrolase C-terminal" evidence="3">
    <location>
        <begin position="35"/>
        <end position="178"/>
    </location>
</feature>
<evidence type="ECO:0000256" key="2">
    <source>
        <dbReference type="ARBA" id="ARBA00022801"/>
    </source>
</evidence>
<keyword evidence="2" id="KW-0378">Hydrolase</keyword>
<evidence type="ECO:0000256" key="1">
    <source>
        <dbReference type="ARBA" id="ARBA00008779"/>
    </source>
</evidence>
<dbReference type="Pfam" id="PF16347">
    <property type="entry name" value="SGSH_C"/>
    <property type="match status" value="1"/>
</dbReference>
<dbReference type="InterPro" id="IPR032506">
    <property type="entry name" value="SGSH_C"/>
</dbReference>
<dbReference type="PANTHER" id="PTHR42693:SF53">
    <property type="entry name" value="ENDO-4-O-SULFATASE"/>
    <property type="match status" value="1"/>
</dbReference>
<dbReference type="InterPro" id="IPR050738">
    <property type="entry name" value="Sulfatase"/>
</dbReference>
<gene>
    <name evidence="4" type="ORF">S01H1_63163</name>
</gene>
<evidence type="ECO:0000259" key="3">
    <source>
        <dbReference type="Pfam" id="PF16347"/>
    </source>
</evidence>
<dbReference type="AlphaFoldDB" id="X0XD41"/>
<proteinExistence type="inferred from homology"/>
<organism evidence="4">
    <name type="scientific">marine sediment metagenome</name>
    <dbReference type="NCBI Taxonomy" id="412755"/>
    <lineage>
        <taxon>unclassified sequences</taxon>
        <taxon>metagenomes</taxon>
        <taxon>ecological metagenomes</taxon>
    </lineage>
</organism>
<dbReference type="Gene3D" id="3.40.720.10">
    <property type="entry name" value="Alkaline Phosphatase, subunit A"/>
    <property type="match status" value="1"/>
</dbReference>
<protein>
    <recommendedName>
        <fullName evidence="3">N-sulphoglucosamine sulphohydrolase C-terminal domain-containing protein</fullName>
    </recommendedName>
</protein>
<feature type="non-terminal residue" evidence="4">
    <location>
        <position position="1"/>
    </location>
</feature>
<dbReference type="PANTHER" id="PTHR42693">
    <property type="entry name" value="ARYLSULFATASE FAMILY MEMBER"/>
    <property type="match status" value="1"/>
</dbReference>
<reference evidence="4" key="1">
    <citation type="journal article" date="2014" name="Front. Microbiol.">
        <title>High frequency of phylogenetically diverse reductive dehalogenase-homologous genes in deep subseafloor sedimentary metagenomes.</title>
        <authorList>
            <person name="Kawai M."/>
            <person name="Futagami T."/>
            <person name="Toyoda A."/>
            <person name="Takaki Y."/>
            <person name="Nishi S."/>
            <person name="Hori S."/>
            <person name="Arai W."/>
            <person name="Tsubouchi T."/>
            <person name="Morono Y."/>
            <person name="Uchiyama I."/>
            <person name="Ito T."/>
            <person name="Fujiyama A."/>
            <person name="Inagaki F."/>
            <person name="Takami H."/>
        </authorList>
    </citation>
    <scope>NUCLEOTIDE SEQUENCE</scope>
    <source>
        <strain evidence="4">Expedition CK06-06</strain>
    </source>
</reference>
<evidence type="ECO:0000313" key="4">
    <source>
        <dbReference type="EMBL" id="GAG33342.1"/>
    </source>
</evidence>
<accession>X0XD41</accession>
<comment type="similarity">
    <text evidence="1">Belongs to the sulfatase family.</text>
</comment>
<dbReference type="EMBL" id="BARS01041540">
    <property type="protein sequence ID" value="GAG33342.1"/>
    <property type="molecule type" value="Genomic_DNA"/>
</dbReference>
<name>X0XD41_9ZZZZ</name>
<sequence>AIGTVLEALDGLDLAENTLVIWLADHGDALASHGGLWDKASTFTEEVARVPMAIRWPGELPAGQRSSRLVSNMDATASMLDAAGIPVPAHMHSRSLLGLCRDLTGAAWADDIVCEHNGHGDQILQRIAITDRYKYVAALFDGDELYDLREDPHEMTNLLTSGEHAGVRDEMRSGLIEHIESTNDRIASGRLLYALQRGL</sequence>
<comment type="caution">
    <text evidence="4">The sequence shown here is derived from an EMBL/GenBank/DDBJ whole genome shotgun (WGS) entry which is preliminary data.</text>
</comment>
<dbReference type="InterPro" id="IPR017850">
    <property type="entry name" value="Alkaline_phosphatase_core_sf"/>
</dbReference>
<dbReference type="SUPFAM" id="SSF53649">
    <property type="entry name" value="Alkaline phosphatase-like"/>
    <property type="match status" value="1"/>
</dbReference>
<dbReference type="GO" id="GO:0004065">
    <property type="term" value="F:arylsulfatase activity"/>
    <property type="evidence" value="ECO:0007669"/>
    <property type="project" value="TreeGrafter"/>
</dbReference>